<dbReference type="GO" id="GO:0044210">
    <property type="term" value="P:'de novo' CTP biosynthetic process"/>
    <property type="evidence" value="ECO:0007669"/>
    <property type="project" value="UniProtKB-UniRule"/>
</dbReference>
<evidence type="ECO:0000256" key="3">
    <source>
        <dbReference type="ARBA" id="ARBA00022490"/>
    </source>
</evidence>
<feature type="binding site" evidence="9">
    <location>
        <position position="43"/>
    </location>
    <ligand>
        <name>UMP</name>
        <dbReference type="ChEBI" id="CHEBI:57865"/>
    </ligand>
</feature>
<dbReference type="InterPro" id="IPR036393">
    <property type="entry name" value="AceGlu_kinase-like_sf"/>
</dbReference>
<comment type="activity regulation">
    <text evidence="9">Inhibited by UTP.</text>
</comment>
<keyword evidence="8 9" id="KW-0665">Pyrimidine biosynthesis</keyword>
<dbReference type="EC" id="2.7.4.22" evidence="9"/>
<dbReference type="Pfam" id="PF00696">
    <property type="entry name" value="AA_kinase"/>
    <property type="match status" value="1"/>
</dbReference>
<feature type="binding site" evidence="9">
    <location>
        <position position="149"/>
    </location>
    <ligand>
        <name>ATP</name>
        <dbReference type="ChEBI" id="CHEBI:30616"/>
    </ligand>
</feature>
<feature type="binding site" evidence="9">
    <location>
        <begin position="8"/>
        <end position="12"/>
    </location>
    <ligand>
        <name>ATP</name>
        <dbReference type="ChEBI" id="CHEBI:30616"/>
    </ligand>
</feature>
<accession>D7DAH1</accession>
<feature type="domain" description="Aspartate/glutamate/uridylate kinase" evidence="10">
    <location>
        <begin position="4"/>
        <end position="201"/>
    </location>
</feature>
<evidence type="ECO:0000256" key="5">
    <source>
        <dbReference type="ARBA" id="ARBA00022741"/>
    </source>
</evidence>
<feature type="binding site" evidence="9">
    <location>
        <position position="146"/>
    </location>
    <ligand>
        <name>ATP</name>
        <dbReference type="ChEBI" id="CHEBI:30616"/>
    </ligand>
</feature>
<evidence type="ECO:0000256" key="6">
    <source>
        <dbReference type="ARBA" id="ARBA00022777"/>
    </source>
</evidence>
<dbReference type="RefSeq" id="WP_013142366.1">
    <property type="nucleotide sequence ID" value="NC_014205.1"/>
</dbReference>
<dbReference type="GO" id="GO:0033862">
    <property type="term" value="F:UMP kinase activity"/>
    <property type="evidence" value="ECO:0007669"/>
    <property type="project" value="UniProtKB-EC"/>
</dbReference>
<evidence type="ECO:0000256" key="2">
    <source>
        <dbReference type="ARBA" id="ARBA00007614"/>
    </source>
</evidence>
<dbReference type="PANTHER" id="PTHR42833">
    <property type="entry name" value="URIDYLATE KINASE"/>
    <property type="match status" value="1"/>
</dbReference>
<comment type="similarity">
    <text evidence="2 9">Belongs to the UMP kinase family.</text>
</comment>
<reference evidence="12" key="1">
    <citation type="submission" date="2010-05" db="EMBL/GenBank/DDBJ databases">
        <title>Complete sequence of Staphylothermus hellenicus DSM 12710.</title>
        <authorList>
            <consortium name="US DOE Joint Genome Institute"/>
            <person name="Lucas S."/>
            <person name="Copeland A."/>
            <person name="Lapidus A."/>
            <person name="Cheng J.-F."/>
            <person name="Bruce D."/>
            <person name="Goodwin L."/>
            <person name="Pitluck S."/>
            <person name="Davenport K."/>
            <person name="Detter J.C."/>
            <person name="Han C."/>
            <person name="Tapia R."/>
            <person name="Larimer F."/>
            <person name="Land M."/>
            <person name="Hauser L."/>
            <person name="Kyrpides N."/>
            <person name="Mikhailova N."/>
            <person name="Anderson I.J."/>
            <person name="Woyke T."/>
        </authorList>
    </citation>
    <scope>NUCLEOTIDE SEQUENCE [LARGE SCALE GENOMIC DNA]</scope>
    <source>
        <strain evidence="12">DSM 12710 / JCM 10830 / BK20S6-10-b1 / P8</strain>
    </source>
</reference>
<feature type="binding site" evidence="9">
    <location>
        <position position="44"/>
    </location>
    <ligand>
        <name>ATP</name>
        <dbReference type="ChEBI" id="CHEBI:30616"/>
    </ligand>
</feature>
<dbReference type="Gene3D" id="3.40.1160.10">
    <property type="entry name" value="Acetylglutamate kinase-like"/>
    <property type="match status" value="1"/>
</dbReference>
<comment type="catalytic activity">
    <reaction evidence="9">
        <text>UMP + ATP = UDP + ADP</text>
        <dbReference type="Rhea" id="RHEA:24400"/>
        <dbReference type="ChEBI" id="CHEBI:30616"/>
        <dbReference type="ChEBI" id="CHEBI:57865"/>
        <dbReference type="ChEBI" id="CHEBI:58223"/>
        <dbReference type="ChEBI" id="CHEBI:456216"/>
        <dbReference type="EC" id="2.7.4.22"/>
    </reaction>
</comment>
<protein>
    <recommendedName>
        <fullName evidence="9">Uridylate kinase</fullName>
        <shortName evidence="9">UK</shortName>
        <ecNumber evidence="9">2.7.4.22</ecNumber>
    </recommendedName>
    <alternativeName>
        <fullName evidence="9">Uridine monophosphate kinase</fullName>
        <shortName evidence="9">UMP kinase</shortName>
        <shortName evidence="9">UMPK</shortName>
    </alternativeName>
</protein>
<dbReference type="GO" id="GO:0006225">
    <property type="term" value="P:UDP biosynthetic process"/>
    <property type="evidence" value="ECO:0007669"/>
    <property type="project" value="TreeGrafter"/>
</dbReference>
<dbReference type="Proteomes" id="UP000002573">
    <property type="component" value="Chromosome"/>
</dbReference>
<keyword evidence="7 9" id="KW-0067">ATP-binding</keyword>
<evidence type="ECO:0000256" key="9">
    <source>
        <dbReference type="HAMAP-Rule" id="MF_01220"/>
    </source>
</evidence>
<dbReference type="AlphaFoldDB" id="D7DAH1"/>
<feature type="binding site" evidence="9">
    <location>
        <position position="48"/>
    </location>
    <ligand>
        <name>ATP</name>
        <dbReference type="ChEBI" id="CHEBI:30616"/>
    </ligand>
</feature>
<keyword evidence="4 9" id="KW-0808">Transferase</keyword>
<dbReference type="GO" id="GO:0005524">
    <property type="term" value="F:ATP binding"/>
    <property type="evidence" value="ECO:0007669"/>
    <property type="project" value="UniProtKB-KW"/>
</dbReference>
<dbReference type="eggNOG" id="arCOG00858">
    <property type="taxonomic scope" value="Archaea"/>
</dbReference>
<dbReference type="NCBIfam" id="TIGR02076">
    <property type="entry name" value="pyrH_arch"/>
    <property type="match status" value="1"/>
</dbReference>
<dbReference type="InterPro" id="IPR011818">
    <property type="entry name" value="Uridylate_kinase_arch/spir"/>
</dbReference>
<dbReference type="HOGENOM" id="CLU_079546_0_0_2"/>
<dbReference type="GO" id="GO:0005737">
    <property type="term" value="C:cytoplasm"/>
    <property type="evidence" value="ECO:0007669"/>
    <property type="project" value="UniProtKB-SubCell"/>
</dbReference>
<dbReference type="OrthoDB" id="372251at2157"/>
<dbReference type="KEGG" id="shc:Shell_0016"/>
<evidence type="ECO:0000256" key="1">
    <source>
        <dbReference type="ARBA" id="ARBA00004791"/>
    </source>
</evidence>
<reference evidence="11 12" key="2">
    <citation type="journal article" date="2011" name="Stand. Genomic Sci.">
        <title>Complete genome sequence of Staphylothermus hellenicus P8.</title>
        <authorList>
            <person name="Anderson I."/>
            <person name="Wirth R."/>
            <person name="Lucas S."/>
            <person name="Copeland A."/>
            <person name="Lapidus A."/>
            <person name="Cheng J.F."/>
            <person name="Goodwin L."/>
            <person name="Pitluck S."/>
            <person name="Davenport K."/>
            <person name="Detter J.C."/>
            <person name="Han C."/>
            <person name="Tapia R."/>
            <person name="Land M."/>
            <person name="Hauser L."/>
            <person name="Pati A."/>
            <person name="Mikhailova N."/>
            <person name="Woyke T."/>
            <person name="Klenk H.P."/>
            <person name="Kyrpides N."/>
            <person name="Ivanova N."/>
        </authorList>
    </citation>
    <scope>NUCLEOTIDE SEQUENCE [LARGE SCALE GENOMIC DNA]</scope>
    <source>
        <strain evidence="12">DSM 12710 / JCM 10830 / BK20S6-10-b1 / P8</strain>
    </source>
</reference>
<sequence>MDDVLVIKITGKLFDTDASLIKGYVEIFKDLSRKYKLAIITGGGGLARKYIGYAREIGVSSNYWLDMIGIRSAQLNAYLLISSLYPKAYPEPVNNLEELLRIINNYEIAVLGGLIPGQSTASVALEVAEALGVNKVIDYSAIDKVYDKDPVKYPDAKPYNKISITKLREILRQKQLPGEYALIDLRALDIAERSKITIIITHYKKPETIYDILRGENPGTIIYP</sequence>
<evidence type="ECO:0000256" key="7">
    <source>
        <dbReference type="ARBA" id="ARBA00022840"/>
    </source>
</evidence>
<dbReference type="STRING" id="591019.Shell_0016"/>
<gene>
    <name evidence="9" type="primary">pyrH</name>
    <name evidence="11" type="ordered locus">Shell_0016</name>
</gene>
<dbReference type="InterPro" id="IPR001048">
    <property type="entry name" value="Asp/Glu/Uridylate_kinase"/>
</dbReference>
<keyword evidence="5 9" id="KW-0547">Nucleotide-binding</keyword>
<evidence type="ECO:0000313" key="11">
    <source>
        <dbReference type="EMBL" id="ADI31168.1"/>
    </source>
</evidence>
<comment type="pathway">
    <text evidence="1 9">Pyrimidine metabolism; CTP biosynthesis via de novo pathway; UDP from UMP (UMPK route): step 1/1.</text>
</comment>
<proteinExistence type="inferred from homology"/>
<evidence type="ECO:0000259" key="10">
    <source>
        <dbReference type="Pfam" id="PF00696"/>
    </source>
</evidence>
<dbReference type="HAMAP" id="MF_01220_A">
    <property type="entry name" value="PyrH_A"/>
    <property type="match status" value="1"/>
</dbReference>
<comment type="caution">
    <text evidence="9">Lacks conserved residue(s) required for the propagation of feature annotation.</text>
</comment>
<feature type="binding site" evidence="9">
    <location>
        <position position="140"/>
    </location>
    <ligand>
        <name>ATP</name>
        <dbReference type="ChEBI" id="CHEBI:30616"/>
    </ligand>
</feature>
<organism evidence="11 12">
    <name type="scientific">Staphylothermus hellenicus (strain DSM 12710 / JCM 10830 / BK20S6-10-b1 / P8)</name>
    <dbReference type="NCBI Taxonomy" id="591019"/>
    <lineage>
        <taxon>Archaea</taxon>
        <taxon>Thermoproteota</taxon>
        <taxon>Thermoprotei</taxon>
        <taxon>Desulfurococcales</taxon>
        <taxon>Desulfurococcaceae</taxon>
        <taxon>Staphylothermus</taxon>
    </lineage>
</organism>
<evidence type="ECO:0000256" key="8">
    <source>
        <dbReference type="ARBA" id="ARBA00022975"/>
    </source>
</evidence>
<keyword evidence="3 9" id="KW-0963">Cytoplasm</keyword>
<dbReference type="EMBL" id="CP002051">
    <property type="protein sequence ID" value="ADI31168.1"/>
    <property type="molecule type" value="Genomic_DNA"/>
</dbReference>
<name>D7DAH1_STAHD</name>
<feature type="binding site" evidence="9">
    <location>
        <begin position="114"/>
        <end position="120"/>
    </location>
    <ligand>
        <name>UMP</name>
        <dbReference type="ChEBI" id="CHEBI:57865"/>
    </ligand>
</feature>
<comment type="subunit">
    <text evidence="9">Homohexamer.</text>
</comment>
<evidence type="ECO:0000256" key="4">
    <source>
        <dbReference type="ARBA" id="ARBA00022679"/>
    </source>
</evidence>
<dbReference type="UniPathway" id="UPA00159">
    <property type="reaction ID" value="UER00275"/>
</dbReference>
<comment type="subcellular location">
    <subcellularLocation>
        <location evidence="9">Cytoplasm</location>
    </subcellularLocation>
</comment>
<dbReference type="GeneID" id="9233305"/>
<evidence type="ECO:0000313" key="12">
    <source>
        <dbReference type="Proteomes" id="UP000002573"/>
    </source>
</evidence>
<comment type="function">
    <text evidence="9">Catalyzes the reversible phosphorylation of UMP to UDP.</text>
</comment>
<keyword evidence="12" id="KW-1185">Reference proteome</keyword>
<dbReference type="SUPFAM" id="SSF53633">
    <property type="entry name" value="Carbamate kinase-like"/>
    <property type="match status" value="1"/>
</dbReference>
<dbReference type="PANTHER" id="PTHR42833:SF4">
    <property type="entry name" value="URIDYLATE KINASE PUMPKIN, CHLOROPLASTIC"/>
    <property type="match status" value="1"/>
</dbReference>
<keyword evidence="6 9" id="KW-0418">Kinase</keyword>
<feature type="binding site" evidence="9">
    <location>
        <position position="66"/>
    </location>
    <ligand>
        <name>UMP</name>
        <dbReference type="ChEBI" id="CHEBI:57865"/>
    </ligand>
</feature>